<reference evidence="2" key="1">
    <citation type="submission" date="2014-03" db="EMBL/GenBank/DDBJ databases">
        <title>The sialotranscriptome of Amblyomma triste, Amblyomma parvum and Amblyomma cajennense ticks, uncovered by 454-based RNA-seq.</title>
        <authorList>
            <person name="Garcia G.R."/>
            <person name="Gardinassi L.G."/>
            <person name="Ribeiro J.M."/>
            <person name="Anatriello E."/>
            <person name="Ferreira B.R."/>
            <person name="Moreira H.N."/>
            <person name="Mafra C."/>
            <person name="Olegario M.M."/>
            <person name="Szabo P.J."/>
            <person name="Miranda-Santos I.K."/>
            <person name="Maruyama S.R."/>
        </authorList>
    </citation>
    <scope>NUCLEOTIDE SEQUENCE</scope>
    <source>
        <strain evidence="2">Uberlandia</strain>
        <tissue evidence="2">Salivary glands</tissue>
    </source>
</reference>
<proteinExistence type="evidence at transcript level"/>
<protein>
    <submittedName>
        <fullName evidence="2">Putative secreted protein</fullName>
    </submittedName>
</protein>
<organism evidence="2">
    <name type="scientific">Amblyomma cajennense</name>
    <name type="common">Cayenne tick</name>
    <name type="synonym">Acarus cajennensis</name>
    <dbReference type="NCBI Taxonomy" id="34607"/>
    <lineage>
        <taxon>Eukaryota</taxon>
        <taxon>Metazoa</taxon>
        <taxon>Ecdysozoa</taxon>
        <taxon>Arthropoda</taxon>
        <taxon>Chelicerata</taxon>
        <taxon>Arachnida</taxon>
        <taxon>Acari</taxon>
        <taxon>Parasitiformes</taxon>
        <taxon>Ixodida</taxon>
        <taxon>Ixodoidea</taxon>
        <taxon>Ixodidae</taxon>
        <taxon>Amblyomminae</taxon>
        <taxon>Amblyomma</taxon>
    </lineage>
</organism>
<feature type="chain" id="PRO_5001520823" evidence="1">
    <location>
        <begin position="33"/>
        <end position="246"/>
    </location>
</feature>
<feature type="signal peptide" evidence="1">
    <location>
        <begin position="1"/>
        <end position="32"/>
    </location>
</feature>
<dbReference type="InterPro" id="IPR036880">
    <property type="entry name" value="Kunitz_BPTI_sf"/>
</dbReference>
<feature type="non-terminal residue" evidence="2">
    <location>
        <position position="1"/>
    </location>
</feature>
<name>A0A023FEE7_AMBCJ</name>
<keyword evidence="1" id="KW-0732">Signal</keyword>
<accession>A0A023FEE7</accession>
<dbReference type="Gene3D" id="4.10.410.10">
    <property type="entry name" value="Pancreatic trypsin inhibitor Kunitz domain"/>
    <property type="match status" value="1"/>
</dbReference>
<sequence length="246" mass="28018">RPHTHTFSVLSGREEKMILYLLALILFVAAKGDDSKCKHSLTPENIGGCGMDDGGELHWLYNYKKRSCFSYNDCDGLQRPQNFPSEKQCLDTCNPVTDERCNKKFFIDDYDCDEGENAVGYAHHDRTCVSVCGEHARGKFFNTEEECQEVCKDFRHIVAMARFTVFEYVESNGSNSLRARGQCSQEAPLSAVAMEISKNCNLFPFGSSKFHCREKEPPKSDKHKRRQNEKIFEIATKIRTSGKPCI</sequence>
<dbReference type="SUPFAM" id="SSF57362">
    <property type="entry name" value="BPTI-like"/>
    <property type="match status" value="1"/>
</dbReference>
<evidence type="ECO:0000256" key="1">
    <source>
        <dbReference type="SAM" id="SignalP"/>
    </source>
</evidence>
<dbReference type="AlphaFoldDB" id="A0A023FEE7"/>
<evidence type="ECO:0000313" key="2">
    <source>
        <dbReference type="EMBL" id="JAC19223.1"/>
    </source>
</evidence>
<dbReference type="EMBL" id="GBBK01005259">
    <property type="protein sequence ID" value="JAC19223.1"/>
    <property type="molecule type" value="mRNA"/>
</dbReference>
<dbReference type="GO" id="GO:0004867">
    <property type="term" value="F:serine-type endopeptidase inhibitor activity"/>
    <property type="evidence" value="ECO:0007669"/>
    <property type="project" value="InterPro"/>
</dbReference>